<dbReference type="Proteomes" id="UP000000560">
    <property type="component" value="Chromosome I"/>
</dbReference>
<reference evidence="9" key="1">
    <citation type="journal article" date="2005" name="Nature">
        <title>Sequencing of Aspergillus nidulans and comparative analysis with A. fumigatus and A. oryzae.</title>
        <authorList>
            <person name="Galagan J.E."/>
            <person name="Calvo S.E."/>
            <person name="Cuomo C."/>
            <person name="Ma L.J."/>
            <person name="Wortman J.R."/>
            <person name="Batzoglou S."/>
            <person name="Lee S.I."/>
            <person name="Basturkmen M."/>
            <person name="Spevak C.C."/>
            <person name="Clutterbuck J."/>
            <person name="Kapitonov V."/>
            <person name="Jurka J."/>
            <person name="Scazzocchio C."/>
            <person name="Farman M."/>
            <person name="Butler J."/>
            <person name="Purcell S."/>
            <person name="Harris S."/>
            <person name="Braus G.H."/>
            <person name="Draht O."/>
            <person name="Busch S."/>
            <person name="D'Enfert C."/>
            <person name="Bouchier C."/>
            <person name="Goldman G.H."/>
            <person name="Bell-Pedersen D."/>
            <person name="Griffiths-Jones S."/>
            <person name="Doonan J.H."/>
            <person name="Yu J."/>
            <person name="Vienken K."/>
            <person name="Pain A."/>
            <person name="Freitag M."/>
            <person name="Selker E.U."/>
            <person name="Archer D.B."/>
            <person name="Penalva M.A."/>
            <person name="Oakley B.R."/>
            <person name="Momany M."/>
            <person name="Tanaka T."/>
            <person name="Kumagai T."/>
            <person name="Asai K."/>
            <person name="Machida M."/>
            <person name="Nierman W.C."/>
            <person name="Denning D.W."/>
            <person name="Caddick M."/>
            <person name="Hynes M."/>
            <person name="Paoletti M."/>
            <person name="Fischer R."/>
            <person name="Miller B."/>
            <person name="Dyer P."/>
            <person name="Sachs M.S."/>
            <person name="Osmani S.A."/>
            <person name="Birren B.W."/>
        </authorList>
    </citation>
    <scope>NUCLEOTIDE SEQUENCE [LARGE SCALE GENOMIC DNA]</scope>
    <source>
        <strain evidence="9">FGSC A4 / ATCC 38163 / CBS 112.46 / NRRL 194 / M139</strain>
    </source>
</reference>
<feature type="compositionally biased region" description="Basic and acidic residues" evidence="6">
    <location>
        <begin position="347"/>
        <end position="368"/>
    </location>
</feature>
<feature type="compositionally biased region" description="Low complexity" evidence="6">
    <location>
        <begin position="87"/>
        <end position="101"/>
    </location>
</feature>
<dbReference type="Pfam" id="PF00010">
    <property type="entry name" value="HLH"/>
    <property type="match status" value="1"/>
</dbReference>
<evidence type="ECO:0000256" key="4">
    <source>
        <dbReference type="ARBA" id="ARBA00023163"/>
    </source>
</evidence>
<evidence type="ECO:0000259" key="7">
    <source>
        <dbReference type="PROSITE" id="PS50888"/>
    </source>
</evidence>
<dbReference type="HOGENOM" id="CLU_034677_0_0_1"/>
<dbReference type="PANTHER" id="PTHR15741:SF27">
    <property type="entry name" value="TRANSCRIPTION FACTOR AP-4"/>
    <property type="match status" value="1"/>
</dbReference>
<dbReference type="GO" id="GO:0005634">
    <property type="term" value="C:nucleus"/>
    <property type="evidence" value="ECO:0007669"/>
    <property type="project" value="UniProtKB-SubCell"/>
</dbReference>
<dbReference type="SUPFAM" id="SSF47459">
    <property type="entry name" value="HLH, helix-loop-helix DNA-binding domain"/>
    <property type="match status" value="1"/>
</dbReference>
<dbReference type="EMBL" id="BN001301">
    <property type="protein sequence ID" value="CBF69761.1"/>
    <property type="molecule type" value="Genomic_DNA"/>
</dbReference>
<keyword evidence="5" id="KW-0539">Nucleus</keyword>
<organism evidence="8 9">
    <name type="scientific">Emericella nidulans (strain FGSC A4 / ATCC 38163 / CBS 112.46 / NRRL 194 / M139)</name>
    <name type="common">Aspergillus nidulans</name>
    <dbReference type="NCBI Taxonomy" id="227321"/>
    <lineage>
        <taxon>Eukaryota</taxon>
        <taxon>Fungi</taxon>
        <taxon>Dikarya</taxon>
        <taxon>Ascomycota</taxon>
        <taxon>Pezizomycotina</taxon>
        <taxon>Eurotiomycetes</taxon>
        <taxon>Eurotiomycetidae</taxon>
        <taxon>Eurotiales</taxon>
        <taxon>Aspergillaceae</taxon>
        <taxon>Aspergillus</taxon>
        <taxon>Aspergillus subgen. Nidulantes</taxon>
    </lineage>
</organism>
<keyword evidence="9" id="KW-1185">Reference proteome</keyword>
<dbReference type="GeneID" id="2870976"/>
<dbReference type="RefSeq" id="XP_663899.1">
    <property type="nucleotide sequence ID" value="XM_658807.2"/>
</dbReference>
<dbReference type="InterPro" id="IPR036638">
    <property type="entry name" value="HLH_DNA-bd_sf"/>
</dbReference>
<dbReference type="InterPro" id="IPR052207">
    <property type="entry name" value="Max-like/E-box_TFs"/>
</dbReference>
<evidence type="ECO:0000256" key="2">
    <source>
        <dbReference type="ARBA" id="ARBA00023015"/>
    </source>
</evidence>
<dbReference type="KEGG" id="ani:ANIA_06295"/>
<gene>
    <name evidence="8" type="ORF">ANIA_06295</name>
</gene>
<evidence type="ECO:0000256" key="5">
    <source>
        <dbReference type="ARBA" id="ARBA00023242"/>
    </source>
</evidence>
<evidence type="ECO:0000256" key="1">
    <source>
        <dbReference type="ARBA" id="ARBA00004123"/>
    </source>
</evidence>
<accession>Q5AZI5</accession>
<keyword evidence="3" id="KW-0238">DNA-binding</keyword>
<feature type="domain" description="BHLH" evidence="7">
    <location>
        <begin position="356"/>
        <end position="407"/>
    </location>
</feature>
<dbReference type="PANTHER" id="PTHR15741">
    <property type="entry name" value="BASIC HELIX-LOOP-HELIX ZIP TRANSCRIPTION FACTOR"/>
    <property type="match status" value="1"/>
</dbReference>
<dbReference type="GO" id="GO:0000981">
    <property type="term" value="F:DNA-binding transcription factor activity, RNA polymerase II-specific"/>
    <property type="evidence" value="ECO:0000318"/>
    <property type="project" value="GO_Central"/>
</dbReference>
<name>Q5AZI5_EMENI</name>
<dbReference type="GO" id="GO:0046983">
    <property type="term" value="F:protein dimerization activity"/>
    <property type="evidence" value="ECO:0007669"/>
    <property type="project" value="InterPro"/>
</dbReference>
<reference evidence="9" key="2">
    <citation type="journal article" date="2009" name="Fungal Genet. Biol.">
        <title>The 2008 update of the Aspergillus nidulans genome annotation: a community effort.</title>
        <authorList>
            <person name="Wortman J.R."/>
            <person name="Gilsenan J.M."/>
            <person name="Joardar V."/>
            <person name="Deegan J."/>
            <person name="Clutterbuck J."/>
            <person name="Andersen M.R."/>
            <person name="Archer D."/>
            <person name="Bencina M."/>
            <person name="Braus G."/>
            <person name="Coutinho P."/>
            <person name="von Dohren H."/>
            <person name="Doonan J."/>
            <person name="Driessen A.J."/>
            <person name="Durek P."/>
            <person name="Espeso E."/>
            <person name="Fekete E."/>
            <person name="Flipphi M."/>
            <person name="Estrada C.G."/>
            <person name="Geysens S."/>
            <person name="Goldman G."/>
            <person name="de Groot P.W."/>
            <person name="Hansen K."/>
            <person name="Harris S.D."/>
            <person name="Heinekamp T."/>
            <person name="Helmstaedt K."/>
            <person name="Henrissat B."/>
            <person name="Hofmann G."/>
            <person name="Homan T."/>
            <person name="Horio T."/>
            <person name="Horiuchi H."/>
            <person name="James S."/>
            <person name="Jones M."/>
            <person name="Karaffa L."/>
            <person name="Karanyi Z."/>
            <person name="Kato M."/>
            <person name="Keller N."/>
            <person name="Kelly D.E."/>
            <person name="Kiel J.A."/>
            <person name="Kim J.M."/>
            <person name="van der Klei I.J."/>
            <person name="Klis F.M."/>
            <person name="Kovalchuk A."/>
            <person name="Krasevec N."/>
            <person name="Kubicek C.P."/>
            <person name="Liu B."/>
            <person name="Maccabe A."/>
            <person name="Meyer V."/>
            <person name="Mirabito P."/>
            <person name="Miskei M."/>
            <person name="Mos M."/>
            <person name="Mullins J."/>
            <person name="Nelson D.R."/>
            <person name="Nielsen J."/>
            <person name="Oakley B.R."/>
            <person name="Osmani S.A."/>
            <person name="Pakula T."/>
            <person name="Paszewski A."/>
            <person name="Paulsen I."/>
            <person name="Pilsyk S."/>
            <person name="Pocsi I."/>
            <person name="Punt P.J."/>
            <person name="Ram A.F."/>
            <person name="Ren Q."/>
            <person name="Robellet X."/>
            <person name="Robson G."/>
            <person name="Seiboth B."/>
            <person name="van Solingen P."/>
            <person name="Specht T."/>
            <person name="Sun J."/>
            <person name="Taheri-Talesh N."/>
            <person name="Takeshita N."/>
            <person name="Ussery D."/>
            <person name="vanKuyk P.A."/>
            <person name="Visser H."/>
            <person name="van de Vondervoort P.J."/>
            <person name="de Vries R.P."/>
            <person name="Walton J."/>
            <person name="Xiang X."/>
            <person name="Xiong Y."/>
            <person name="Zeng A.P."/>
            <person name="Brandt B.W."/>
            <person name="Cornell M.J."/>
            <person name="van den Hondel C.A."/>
            <person name="Visser J."/>
            <person name="Oliver S.G."/>
            <person name="Turner G."/>
        </authorList>
    </citation>
    <scope>GENOME REANNOTATION</scope>
    <source>
        <strain evidence="9">FGSC A4 / ATCC 38163 / CBS 112.46 / NRRL 194 / M139</strain>
    </source>
</reference>
<feature type="region of interest" description="Disordered" evidence="6">
    <location>
        <begin position="1"/>
        <end position="34"/>
    </location>
</feature>
<sequence length="436" mass="48412">MSINPPNGTQGRHARNNSALPFGSSPVGPPLLDDTETNMLDNFLTTINSNPFANDYWFSDSQNDANNSLGLPGFDWSTELPPTFQGSTSSLPPFHPPSSSHRSVEKSLGIAPEHANSEVMAAASMLYQNGMNGPEISTAFGNQPLAFSNVDYSQLKGSGKERKQDGRMPEKGTGISRTHLPAGYHTTKMFFDVPEPISTEQQLITKAQPLHWGSDSSFMDRGYLAPPDQPDEEQRTKEMMEKLECLERQSSATNTRAPTPDRHVNQQPVPLFEPDAINHLNGLRKDYGDSIEDLSYPKKKQRLLIKEEDDENSDGNTSRQRCKRSKGPGRRPSTDGVRKSKPSQGSKPRENLTEEQKRSNHIHSEQKRRNLIKQGFDDLCTLVPGLRGGGFSKSAVLTQAADWLEDIIKGNQALRLQLAQLPDLSTMDNSMMRPRT</sequence>
<dbReference type="GO" id="GO:0006357">
    <property type="term" value="P:regulation of transcription by RNA polymerase II"/>
    <property type="evidence" value="ECO:0000318"/>
    <property type="project" value="GO_Central"/>
</dbReference>
<evidence type="ECO:0000256" key="6">
    <source>
        <dbReference type="SAM" id="MobiDB-lite"/>
    </source>
</evidence>
<proteinExistence type="predicted"/>
<dbReference type="Gene3D" id="4.10.280.10">
    <property type="entry name" value="Helix-loop-helix DNA-binding domain"/>
    <property type="match status" value="1"/>
</dbReference>
<dbReference type="InParanoid" id="Q5AZI5"/>
<dbReference type="OMA" id="DDNESNM"/>
<feature type="compositionally biased region" description="Basic and acidic residues" evidence="6">
    <location>
        <begin position="158"/>
        <end position="170"/>
    </location>
</feature>
<dbReference type="CDD" id="cd11404">
    <property type="entry name" value="bHLHzip_Mlx_like"/>
    <property type="match status" value="1"/>
</dbReference>
<dbReference type="GO" id="GO:0000978">
    <property type="term" value="F:RNA polymerase II cis-regulatory region sequence-specific DNA binding"/>
    <property type="evidence" value="ECO:0000318"/>
    <property type="project" value="GO_Central"/>
</dbReference>
<protein>
    <submittedName>
        <fullName evidence="8">BHLH transcription factor (Eurofung)</fullName>
    </submittedName>
</protein>
<keyword evidence="2" id="KW-0805">Transcription regulation</keyword>
<dbReference type="PROSITE" id="PS50888">
    <property type="entry name" value="BHLH"/>
    <property type="match status" value="1"/>
</dbReference>
<feature type="compositionally biased region" description="Basic residues" evidence="6">
    <location>
        <begin position="320"/>
        <end position="329"/>
    </location>
</feature>
<feature type="region of interest" description="Disordered" evidence="6">
    <location>
        <begin position="302"/>
        <end position="369"/>
    </location>
</feature>
<comment type="subcellular location">
    <subcellularLocation>
        <location evidence="1">Nucleus</location>
    </subcellularLocation>
</comment>
<feature type="compositionally biased region" description="Polar residues" evidence="6">
    <location>
        <begin position="1"/>
        <end position="10"/>
    </location>
</feature>
<feature type="region of interest" description="Disordered" evidence="6">
    <location>
        <begin position="211"/>
        <end position="236"/>
    </location>
</feature>
<keyword evidence="4" id="KW-0804">Transcription</keyword>
<dbReference type="AlphaFoldDB" id="Q5AZI5"/>
<dbReference type="eggNOG" id="ENOG502S8TF">
    <property type="taxonomic scope" value="Eukaryota"/>
</dbReference>
<feature type="region of interest" description="Disordered" evidence="6">
    <location>
        <begin position="83"/>
        <end position="104"/>
    </location>
</feature>
<evidence type="ECO:0000256" key="3">
    <source>
        <dbReference type="ARBA" id="ARBA00023125"/>
    </source>
</evidence>
<dbReference type="InterPro" id="IPR011598">
    <property type="entry name" value="bHLH_dom"/>
</dbReference>
<dbReference type="OrthoDB" id="5778525at2759"/>
<evidence type="ECO:0000313" key="8">
    <source>
        <dbReference type="EMBL" id="CBF69761.1"/>
    </source>
</evidence>
<feature type="region of interest" description="Disordered" evidence="6">
    <location>
        <begin position="249"/>
        <end position="268"/>
    </location>
</feature>
<feature type="region of interest" description="Disordered" evidence="6">
    <location>
        <begin position="156"/>
        <end position="180"/>
    </location>
</feature>
<evidence type="ECO:0000313" key="9">
    <source>
        <dbReference type="Proteomes" id="UP000000560"/>
    </source>
</evidence>
<accession>C8V197</accession>